<evidence type="ECO:0000256" key="1">
    <source>
        <dbReference type="ARBA" id="ARBA00022679"/>
    </source>
</evidence>
<evidence type="ECO:0000256" key="2">
    <source>
        <dbReference type="ARBA" id="ARBA00022741"/>
    </source>
</evidence>
<dbReference type="InterPro" id="IPR000719">
    <property type="entry name" value="Prot_kinase_dom"/>
</dbReference>
<gene>
    <name evidence="8" type="ORF">IW256_002413</name>
</gene>
<dbReference type="GO" id="GO:0004674">
    <property type="term" value="F:protein serine/threonine kinase activity"/>
    <property type="evidence" value="ECO:0007669"/>
    <property type="project" value="UniProtKB-KW"/>
</dbReference>
<keyword evidence="8" id="KW-0723">Serine/threonine-protein kinase</keyword>
<keyword evidence="6" id="KW-0472">Membrane</keyword>
<dbReference type="PROSITE" id="PS50011">
    <property type="entry name" value="PROTEIN_KINASE_DOM"/>
    <property type="match status" value="1"/>
</dbReference>
<keyword evidence="4" id="KW-0067">ATP-binding</keyword>
<keyword evidence="2" id="KW-0547">Nucleotide-binding</keyword>
<dbReference type="PANTHER" id="PTHR43289:SF34">
    <property type="entry name" value="SERINE_THREONINE-PROTEIN KINASE YBDM-RELATED"/>
    <property type="match status" value="1"/>
</dbReference>
<feature type="region of interest" description="Disordered" evidence="5">
    <location>
        <begin position="1"/>
        <end position="96"/>
    </location>
</feature>
<accession>A0A931DDV9</accession>
<keyword evidence="6" id="KW-0812">Transmembrane</keyword>
<evidence type="ECO:0000313" key="8">
    <source>
        <dbReference type="EMBL" id="MBG6088300.1"/>
    </source>
</evidence>
<evidence type="ECO:0000256" key="4">
    <source>
        <dbReference type="ARBA" id="ARBA00022840"/>
    </source>
</evidence>
<dbReference type="Pfam" id="PF00069">
    <property type="entry name" value="Pkinase"/>
    <property type="match status" value="1"/>
</dbReference>
<dbReference type="SUPFAM" id="SSF56112">
    <property type="entry name" value="Protein kinase-like (PK-like)"/>
    <property type="match status" value="1"/>
</dbReference>
<dbReference type="EMBL" id="JADOUA010000001">
    <property type="protein sequence ID" value="MBG6088300.1"/>
    <property type="molecule type" value="Genomic_DNA"/>
</dbReference>
<evidence type="ECO:0000259" key="7">
    <source>
        <dbReference type="PROSITE" id="PS50011"/>
    </source>
</evidence>
<reference evidence="8" key="1">
    <citation type="submission" date="2020-11" db="EMBL/GenBank/DDBJ databases">
        <title>Sequencing the genomes of 1000 actinobacteria strains.</title>
        <authorList>
            <person name="Klenk H.-P."/>
        </authorList>
    </citation>
    <scope>NUCLEOTIDE SEQUENCE</scope>
    <source>
        <strain evidence="8">DSM 43175</strain>
    </source>
</reference>
<comment type="caution">
    <text evidence="8">The sequence shown here is derived from an EMBL/GenBank/DDBJ whole genome shotgun (WGS) entry which is preliminary data.</text>
</comment>
<evidence type="ECO:0000256" key="6">
    <source>
        <dbReference type="SAM" id="Phobius"/>
    </source>
</evidence>
<sequence>MRTTSPSPHLAPVPAGERAHGDAAARPYVDRSSPDGPDGGARPGRPDPCASLPYRRDGGTALLTPARAADTADEGPDEGPEEGRRQPLLPGDPRRLGGYHLIERLDEGGDGAQGEVYLGRGEDGALVAVRPLPAGPGAGPRVHDRLAEETEAALQVTGRHTARVLDADVGGDRPYIVSEFVEGPSLREVVEREGPLPPERLRKVALRTAASLAATHRAGTVHGDFRPGNVLLGQAGAKVVGLGTARALDAVPGGTALPGAPAYTAPEQVEDEPVGPPADVFAWGATLVYAATGRAPFGTGPDAAVLRRVTSAQPDLGDMEGPLREMAERCLDKNPAARPTARQLVRALREGQAPAPRPRPRRIPRYRWRMMVALAAVMVCGFATGILFQGF</sequence>
<keyword evidence="1" id="KW-0808">Transferase</keyword>
<dbReference type="CDD" id="cd14014">
    <property type="entry name" value="STKc_PknB_like"/>
    <property type="match status" value="1"/>
</dbReference>
<dbReference type="Proteomes" id="UP000614047">
    <property type="component" value="Unassembled WGS sequence"/>
</dbReference>
<dbReference type="PANTHER" id="PTHR43289">
    <property type="entry name" value="MITOGEN-ACTIVATED PROTEIN KINASE KINASE KINASE 20-RELATED"/>
    <property type="match status" value="1"/>
</dbReference>
<dbReference type="RefSeq" id="WP_307828858.1">
    <property type="nucleotide sequence ID" value="NZ_BAABES010000020.1"/>
</dbReference>
<protein>
    <submittedName>
        <fullName evidence="8">Serine/threonine protein kinase</fullName>
    </submittedName>
</protein>
<dbReference type="InterPro" id="IPR011009">
    <property type="entry name" value="Kinase-like_dom_sf"/>
</dbReference>
<evidence type="ECO:0000313" key="9">
    <source>
        <dbReference type="Proteomes" id="UP000614047"/>
    </source>
</evidence>
<dbReference type="AlphaFoldDB" id="A0A931DDV9"/>
<organism evidence="8 9">
    <name type="scientific">Actinomadura viridis</name>
    <dbReference type="NCBI Taxonomy" id="58110"/>
    <lineage>
        <taxon>Bacteria</taxon>
        <taxon>Bacillati</taxon>
        <taxon>Actinomycetota</taxon>
        <taxon>Actinomycetes</taxon>
        <taxon>Streptosporangiales</taxon>
        <taxon>Thermomonosporaceae</taxon>
        <taxon>Actinomadura</taxon>
    </lineage>
</organism>
<feature type="compositionally biased region" description="Acidic residues" evidence="5">
    <location>
        <begin position="71"/>
        <end position="80"/>
    </location>
</feature>
<feature type="compositionally biased region" description="Basic and acidic residues" evidence="5">
    <location>
        <begin position="17"/>
        <end position="33"/>
    </location>
</feature>
<name>A0A931DDV9_9ACTN</name>
<feature type="transmembrane region" description="Helical" evidence="6">
    <location>
        <begin position="368"/>
        <end position="388"/>
    </location>
</feature>
<keyword evidence="9" id="KW-1185">Reference proteome</keyword>
<dbReference type="GO" id="GO:0005524">
    <property type="term" value="F:ATP binding"/>
    <property type="evidence" value="ECO:0007669"/>
    <property type="project" value="UniProtKB-KW"/>
</dbReference>
<evidence type="ECO:0000256" key="5">
    <source>
        <dbReference type="SAM" id="MobiDB-lite"/>
    </source>
</evidence>
<evidence type="ECO:0000256" key="3">
    <source>
        <dbReference type="ARBA" id="ARBA00022777"/>
    </source>
</evidence>
<keyword evidence="6" id="KW-1133">Transmembrane helix</keyword>
<feature type="domain" description="Protein kinase" evidence="7">
    <location>
        <begin position="102"/>
        <end position="356"/>
    </location>
</feature>
<keyword evidence="3 8" id="KW-0418">Kinase</keyword>
<dbReference type="Gene3D" id="3.30.200.20">
    <property type="entry name" value="Phosphorylase Kinase, domain 1"/>
    <property type="match status" value="1"/>
</dbReference>
<dbReference type="Gene3D" id="1.10.510.10">
    <property type="entry name" value="Transferase(Phosphotransferase) domain 1"/>
    <property type="match status" value="1"/>
</dbReference>
<proteinExistence type="predicted"/>